<dbReference type="SUPFAM" id="SSF56801">
    <property type="entry name" value="Acetyl-CoA synthetase-like"/>
    <property type="match status" value="1"/>
</dbReference>
<dbReference type="InterPro" id="IPR042099">
    <property type="entry name" value="ANL_N_sf"/>
</dbReference>
<dbReference type="Gene3D" id="3.30.300.30">
    <property type="match status" value="1"/>
</dbReference>
<dbReference type="KEGG" id="ksd:KS2013_574"/>
<dbReference type="InterPro" id="IPR000873">
    <property type="entry name" value="AMP-dep_synth/lig_dom"/>
</dbReference>
<feature type="domain" description="AMP-dependent synthetase/ligase" evidence="2">
    <location>
        <begin position="33"/>
        <end position="403"/>
    </location>
</feature>
<organism evidence="3 4">
    <name type="scientific">Kangiella sediminilitoris</name>
    <dbReference type="NCBI Taxonomy" id="1144748"/>
    <lineage>
        <taxon>Bacteria</taxon>
        <taxon>Pseudomonadati</taxon>
        <taxon>Pseudomonadota</taxon>
        <taxon>Gammaproteobacteria</taxon>
        <taxon>Kangiellales</taxon>
        <taxon>Kangiellaceae</taxon>
        <taxon>Kangiella</taxon>
    </lineage>
</organism>
<reference evidence="4" key="1">
    <citation type="submission" date="2015-08" db="EMBL/GenBank/DDBJ databases">
        <authorList>
            <person name="Kim K.M."/>
        </authorList>
    </citation>
    <scope>NUCLEOTIDE SEQUENCE [LARGE SCALE GENOMIC DNA]</scope>
    <source>
        <strain evidence="4">KCTC 23892</strain>
    </source>
</reference>
<evidence type="ECO:0000256" key="1">
    <source>
        <dbReference type="ARBA" id="ARBA00006432"/>
    </source>
</evidence>
<dbReference type="GO" id="GO:0006633">
    <property type="term" value="P:fatty acid biosynthetic process"/>
    <property type="evidence" value="ECO:0007669"/>
    <property type="project" value="TreeGrafter"/>
</dbReference>
<dbReference type="PANTHER" id="PTHR22754:SF32">
    <property type="entry name" value="DISCO-INTERACTING PROTEIN 2"/>
    <property type="match status" value="1"/>
</dbReference>
<evidence type="ECO:0000313" key="3">
    <source>
        <dbReference type="EMBL" id="AOE49298.1"/>
    </source>
</evidence>
<keyword evidence="3" id="KW-0436">Ligase</keyword>
<dbReference type="InterPro" id="IPR045851">
    <property type="entry name" value="AMP-bd_C_sf"/>
</dbReference>
<dbReference type="GO" id="GO:0005886">
    <property type="term" value="C:plasma membrane"/>
    <property type="evidence" value="ECO:0007669"/>
    <property type="project" value="TreeGrafter"/>
</dbReference>
<dbReference type="AlphaFoldDB" id="A0A1B3B915"/>
<dbReference type="PROSITE" id="PS00455">
    <property type="entry name" value="AMP_BINDING"/>
    <property type="match status" value="1"/>
</dbReference>
<proteinExistence type="inferred from homology"/>
<keyword evidence="4" id="KW-1185">Reference proteome</keyword>
<name>A0A1B3B915_9GAMM</name>
<dbReference type="EMBL" id="CP012418">
    <property type="protein sequence ID" value="AOE49298.1"/>
    <property type="molecule type" value="Genomic_DNA"/>
</dbReference>
<protein>
    <submittedName>
        <fullName evidence="3">Acyl-CoA synthetase (AMP-forming)/AMP-acid ligase II</fullName>
    </submittedName>
</protein>
<dbReference type="Gene3D" id="3.40.50.12780">
    <property type="entry name" value="N-terminal domain of ligase-like"/>
    <property type="match status" value="1"/>
</dbReference>
<dbReference type="RefSeq" id="WP_068989460.1">
    <property type="nucleotide sequence ID" value="NZ_CP012418.1"/>
</dbReference>
<evidence type="ECO:0000313" key="4">
    <source>
        <dbReference type="Proteomes" id="UP000094147"/>
    </source>
</evidence>
<evidence type="ECO:0000259" key="2">
    <source>
        <dbReference type="Pfam" id="PF00501"/>
    </source>
</evidence>
<dbReference type="PANTHER" id="PTHR22754">
    <property type="entry name" value="DISCO-INTERACTING PROTEIN 2 DIP2 -RELATED"/>
    <property type="match status" value="1"/>
</dbReference>
<dbReference type="InterPro" id="IPR020845">
    <property type="entry name" value="AMP-binding_CS"/>
</dbReference>
<dbReference type="Pfam" id="PF00501">
    <property type="entry name" value="AMP-binding"/>
    <property type="match status" value="1"/>
</dbReference>
<dbReference type="GO" id="GO:0070566">
    <property type="term" value="F:adenylyltransferase activity"/>
    <property type="evidence" value="ECO:0007669"/>
    <property type="project" value="TreeGrafter"/>
</dbReference>
<dbReference type="STRING" id="1144748.KS2013_574"/>
<comment type="similarity">
    <text evidence="1">Belongs to the ATP-dependent AMP-binding enzyme family.</text>
</comment>
<dbReference type="GO" id="GO:0016874">
    <property type="term" value="F:ligase activity"/>
    <property type="evidence" value="ECO:0007669"/>
    <property type="project" value="UniProtKB-KW"/>
</dbReference>
<accession>A0A1B3B915</accession>
<dbReference type="Proteomes" id="UP000094147">
    <property type="component" value="Chromosome"/>
</dbReference>
<sequence>MSNQSIISIAFKHAKETDPLWRFPAESSQLRLSEILSDAEQYAAFLVSKGVTEQDRVGFVMGNSSTYIKLMLATWMLNAVAVPLRPQGGKYVKYEEYLTGIDEICDLQLLFHDPEIPAEVMAAWSEKSGKQVYSTCILEDSGQWGDVPTPVEPGKTDLAVLQFTSGSTGTPKGVMVTHKMVIEQLDQLHGNHYYSRQGRVVESAGSWLPLNHDMGLFIGFLLPIYDGCDNILSPTSFYMRNPGRWFRLMSEHGVDLNFTTNSVLFSSLKSIKRLVDKDVDLSKLHIYVAAEKVHPNILRKAQDLFGQLGMPAESFHIGYGMAENALGCTRTPHGTIKTLNVAITDDKVRLAKSSDKEVVELVSVGIPNVNHIITIRNDNDEILPDLTLGEINIVSDCVTPGYYNNPEATEQSVSGGRLRTGDLGFSHAGEFYFYSRKDDMLITNGRNIVPDDLEIAAEEIDGVGVGRTCLLGVENKETGVLELTLLVEEKQNISNEELGKKKLDIQSHLYQSCDVLITKVIFCERGTIEKTSSGKKRRKVIRQRYINNETNLVGTINECAA</sequence>
<dbReference type="OrthoDB" id="9778690at2"/>
<gene>
    <name evidence="3" type="ORF">KS2013_574</name>
</gene>